<protein>
    <submittedName>
        <fullName evidence="1">Uncharacterized protein</fullName>
    </submittedName>
</protein>
<keyword evidence="2" id="KW-1185">Reference proteome</keyword>
<dbReference type="RefSeq" id="WP_213495928.1">
    <property type="nucleotide sequence ID" value="NZ_CP074694.1"/>
</dbReference>
<accession>A0A8E6B3Y5</accession>
<name>A0A8E6B3Y5_9BACT</name>
<gene>
    <name evidence="1" type="ORF">KIH39_23330</name>
</gene>
<dbReference type="EMBL" id="CP074694">
    <property type="protein sequence ID" value="QVL31740.1"/>
    <property type="molecule type" value="Genomic_DNA"/>
</dbReference>
<reference evidence="1" key="1">
    <citation type="submission" date="2021-05" db="EMBL/GenBank/DDBJ databases">
        <title>Complete genome sequence of the cellulolytic planctomycete Telmatocola sphagniphila SP2T and characterization of the first cellulase from planctomycetes.</title>
        <authorList>
            <person name="Rakitin A.L."/>
            <person name="Beletsky A.V."/>
            <person name="Naumoff D.G."/>
            <person name="Kulichevskaya I.S."/>
            <person name="Mardanov A.V."/>
            <person name="Ravin N.V."/>
            <person name="Dedysh S.N."/>
        </authorList>
    </citation>
    <scope>NUCLEOTIDE SEQUENCE</scope>
    <source>
        <strain evidence="1">SP2T</strain>
    </source>
</reference>
<evidence type="ECO:0000313" key="1">
    <source>
        <dbReference type="EMBL" id="QVL31740.1"/>
    </source>
</evidence>
<organism evidence="1 2">
    <name type="scientific">Telmatocola sphagniphila</name>
    <dbReference type="NCBI Taxonomy" id="1123043"/>
    <lineage>
        <taxon>Bacteria</taxon>
        <taxon>Pseudomonadati</taxon>
        <taxon>Planctomycetota</taxon>
        <taxon>Planctomycetia</taxon>
        <taxon>Gemmatales</taxon>
        <taxon>Gemmataceae</taxon>
    </lineage>
</organism>
<evidence type="ECO:0000313" key="2">
    <source>
        <dbReference type="Proteomes" id="UP000676194"/>
    </source>
</evidence>
<dbReference type="KEGG" id="tsph:KIH39_23330"/>
<dbReference type="AlphaFoldDB" id="A0A8E6B3Y5"/>
<sequence>MPWTRCLEEFREVWLPNVTISGLDRVSELLEQASPLLIHGMFTHAMPRGCLATHIAWHHPKTTHITLDAGITWLTKIARLNPATSETIKAWDSVGLSNWELRQELLTACRNELARREKLPVNRIKTHLEALA</sequence>
<dbReference type="Proteomes" id="UP000676194">
    <property type="component" value="Chromosome"/>
</dbReference>
<proteinExistence type="predicted"/>